<comment type="subcellular location">
    <subcellularLocation>
        <location evidence="1">Nucleus</location>
    </subcellularLocation>
</comment>
<evidence type="ECO:0000256" key="7">
    <source>
        <dbReference type="ARBA" id="ARBA00037948"/>
    </source>
</evidence>
<dbReference type="InterPro" id="IPR050527">
    <property type="entry name" value="Snail/Krueppel_Znf"/>
</dbReference>
<proteinExistence type="inferred from homology"/>
<feature type="domain" description="C2H2-type" evidence="9">
    <location>
        <begin position="109"/>
        <end position="136"/>
    </location>
</feature>
<reference evidence="10" key="2">
    <citation type="journal article" date="2018" name="Environ. Sci. Technol.">
        <title>The Toxicogenome of Hyalella azteca: A Model for Sediment Ecotoxicology and Evolutionary Toxicology.</title>
        <authorList>
            <person name="Poynton H.C."/>
            <person name="Hasenbein S."/>
            <person name="Benoit J.B."/>
            <person name="Sepulveda M.S."/>
            <person name="Poelchau M.F."/>
            <person name="Hughes D.S.T."/>
            <person name="Murali S.C."/>
            <person name="Chen S."/>
            <person name="Glastad K.M."/>
            <person name="Goodisman M.A.D."/>
            <person name="Werren J.H."/>
            <person name="Vineis J.H."/>
            <person name="Bowen J.L."/>
            <person name="Friedrich M."/>
            <person name="Jones J."/>
            <person name="Robertson H.M."/>
            <person name="Feyereisen R."/>
            <person name="Mechler-Hickson A."/>
            <person name="Mathers N."/>
            <person name="Lee C.E."/>
            <person name="Colbourne J.K."/>
            <person name="Biales A."/>
            <person name="Johnston J.S."/>
            <person name="Wellborn G.A."/>
            <person name="Rosendale A.J."/>
            <person name="Cridge A.G."/>
            <person name="Munoz-Torres M.C."/>
            <person name="Bain P.A."/>
            <person name="Manny A.R."/>
            <person name="Major K.M."/>
            <person name="Lambert F.N."/>
            <person name="Vulpe C.D."/>
            <person name="Tuck P."/>
            <person name="Blalock B.J."/>
            <person name="Lin Y.Y."/>
            <person name="Smith M.E."/>
            <person name="Ochoa-Acuna H."/>
            <person name="Chen M.M."/>
            <person name="Childers C.P."/>
            <person name="Qu J."/>
            <person name="Dugan S."/>
            <person name="Lee S.L."/>
            <person name="Chao H."/>
            <person name="Dinh H."/>
            <person name="Han Y."/>
            <person name="Doddapaneni H."/>
            <person name="Worley K.C."/>
            <person name="Muzny D.M."/>
            <person name="Gibbs R.A."/>
            <person name="Richards S."/>
        </authorList>
    </citation>
    <scope>NUCLEOTIDE SEQUENCE</scope>
    <source>
        <strain evidence="10">HAZT.00-mixed</strain>
        <tissue evidence="10">Whole organism</tissue>
    </source>
</reference>
<dbReference type="GO" id="GO:0000981">
    <property type="term" value="F:DNA-binding transcription factor activity, RNA polymerase II-specific"/>
    <property type="evidence" value="ECO:0007669"/>
    <property type="project" value="TreeGrafter"/>
</dbReference>
<evidence type="ECO:0000256" key="1">
    <source>
        <dbReference type="ARBA" id="ARBA00004123"/>
    </source>
</evidence>
<dbReference type="InterPro" id="IPR013087">
    <property type="entry name" value="Znf_C2H2_type"/>
</dbReference>
<keyword evidence="6" id="KW-0539">Nucleus</keyword>
<keyword evidence="4 8" id="KW-0863">Zinc-finger</keyword>
<evidence type="ECO:0000256" key="4">
    <source>
        <dbReference type="ARBA" id="ARBA00022771"/>
    </source>
</evidence>
<dbReference type="Proteomes" id="UP000711488">
    <property type="component" value="Unassembled WGS sequence"/>
</dbReference>
<protein>
    <recommendedName>
        <fullName evidence="9">C2H2-type domain-containing protein</fullName>
    </recommendedName>
</protein>
<organism evidence="10">
    <name type="scientific">Hyalella azteca</name>
    <name type="common">Amphipod</name>
    <dbReference type="NCBI Taxonomy" id="294128"/>
    <lineage>
        <taxon>Eukaryota</taxon>
        <taxon>Metazoa</taxon>
        <taxon>Ecdysozoa</taxon>
        <taxon>Arthropoda</taxon>
        <taxon>Crustacea</taxon>
        <taxon>Multicrustacea</taxon>
        <taxon>Malacostraca</taxon>
        <taxon>Eumalacostraca</taxon>
        <taxon>Peracarida</taxon>
        <taxon>Amphipoda</taxon>
        <taxon>Senticaudata</taxon>
        <taxon>Talitrida</taxon>
        <taxon>Talitroidea</taxon>
        <taxon>Hyalellidae</taxon>
        <taxon>Hyalella</taxon>
    </lineage>
</organism>
<dbReference type="SMART" id="SM00355">
    <property type="entry name" value="ZnF_C2H2"/>
    <property type="match status" value="2"/>
</dbReference>
<accession>A0A6A0GUM8</accession>
<evidence type="ECO:0000256" key="6">
    <source>
        <dbReference type="ARBA" id="ARBA00023242"/>
    </source>
</evidence>
<evidence type="ECO:0000256" key="3">
    <source>
        <dbReference type="ARBA" id="ARBA00022737"/>
    </source>
</evidence>
<keyword evidence="5" id="KW-0862">Zinc</keyword>
<dbReference type="SUPFAM" id="SSF57667">
    <property type="entry name" value="beta-beta-alpha zinc fingers"/>
    <property type="match status" value="1"/>
</dbReference>
<evidence type="ECO:0000256" key="2">
    <source>
        <dbReference type="ARBA" id="ARBA00022723"/>
    </source>
</evidence>
<comment type="caution">
    <text evidence="10">The sequence shown here is derived from an EMBL/GenBank/DDBJ whole genome shotgun (WGS) entry which is preliminary data.</text>
</comment>
<evidence type="ECO:0000256" key="5">
    <source>
        <dbReference type="ARBA" id="ARBA00022833"/>
    </source>
</evidence>
<keyword evidence="3" id="KW-0677">Repeat</keyword>
<gene>
    <name evidence="10" type="ORF">HAZT_HAZT007277</name>
</gene>
<dbReference type="EMBL" id="JQDR03014273">
    <property type="protein sequence ID" value="KAA0188376.1"/>
    <property type="molecule type" value="Genomic_DNA"/>
</dbReference>
<evidence type="ECO:0000313" key="10">
    <source>
        <dbReference type="EMBL" id="KAA0188376.1"/>
    </source>
</evidence>
<dbReference type="InterPro" id="IPR036236">
    <property type="entry name" value="Znf_C2H2_sf"/>
</dbReference>
<name>A0A6A0GUM8_HYAAZ</name>
<reference evidence="10" key="1">
    <citation type="submission" date="2014-08" db="EMBL/GenBank/DDBJ databases">
        <authorList>
            <person name="Murali S."/>
            <person name="Richards S."/>
            <person name="Bandaranaike D."/>
            <person name="Bellair M."/>
            <person name="Blankenburg K."/>
            <person name="Chao H."/>
            <person name="Dinh H."/>
            <person name="Doddapaneni H."/>
            <person name="Dugan-Rocha S."/>
            <person name="Elkadiri S."/>
            <person name="Gnanaolivu R."/>
            <person name="Hughes D."/>
            <person name="Lee S."/>
            <person name="Li M."/>
            <person name="Ming W."/>
            <person name="Munidasa M."/>
            <person name="Muniz J."/>
            <person name="Nguyen L."/>
            <person name="Osuji N."/>
            <person name="Pu L.-L."/>
            <person name="Puazo M."/>
            <person name="Skinner E."/>
            <person name="Qu C."/>
            <person name="Quiroz J."/>
            <person name="Raj R."/>
            <person name="Weissenberger G."/>
            <person name="Xin Y."/>
            <person name="Zou X."/>
            <person name="Han Y."/>
            <person name="Worley K."/>
            <person name="Muzny D."/>
            <person name="Gibbs R."/>
        </authorList>
    </citation>
    <scope>NUCLEOTIDE SEQUENCE</scope>
    <source>
        <strain evidence="10">HAZT.00-mixed</strain>
        <tissue evidence="10">Whole organism</tissue>
    </source>
</reference>
<dbReference type="PANTHER" id="PTHR24388">
    <property type="entry name" value="ZINC FINGER PROTEIN"/>
    <property type="match status" value="1"/>
</dbReference>
<evidence type="ECO:0000256" key="8">
    <source>
        <dbReference type="PROSITE-ProRule" id="PRU00042"/>
    </source>
</evidence>
<dbReference type="GO" id="GO:0000978">
    <property type="term" value="F:RNA polymerase II cis-regulatory region sequence-specific DNA binding"/>
    <property type="evidence" value="ECO:0007669"/>
    <property type="project" value="TreeGrafter"/>
</dbReference>
<sequence>MAIRGKLLSVYFGLRPKEEDQGSWELSTTVPAVDTPTIDTGEDRGLTALLSLAFSNKYIAADTEDGYAVGDSWSHSLFKPQNQDDDLNSLQSDLAPEGGMGPETSDGVYQCQVCSYRSHKRWDFMNHVRIHTGEKPFTCPYCPHRSALKNNMRRHIMLKHKLPFLQ</sequence>
<dbReference type="AlphaFoldDB" id="A0A6A0GUM8"/>
<dbReference type="OrthoDB" id="3437960at2759"/>
<keyword evidence="2" id="KW-0479">Metal-binding</keyword>
<evidence type="ECO:0000259" key="9">
    <source>
        <dbReference type="PROSITE" id="PS50157"/>
    </source>
</evidence>
<reference evidence="10" key="3">
    <citation type="submission" date="2019-06" db="EMBL/GenBank/DDBJ databases">
        <authorList>
            <person name="Poynton C."/>
            <person name="Hasenbein S."/>
            <person name="Benoit J.B."/>
            <person name="Sepulveda M.S."/>
            <person name="Poelchau M.F."/>
            <person name="Murali S.C."/>
            <person name="Chen S."/>
            <person name="Glastad K.M."/>
            <person name="Werren J.H."/>
            <person name="Vineis J.H."/>
            <person name="Bowen J.L."/>
            <person name="Friedrich M."/>
            <person name="Jones J."/>
            <person name="Robertson H.M."/>
            <person name="Feyereisen R."/>
            <person name="Mechler-Hickson A."/>
            <person name="Mathers N."/>
            <person name="Lee C.E."/>
            <person name="Colbourne J.K."/>
            <person name="Biales A."/>
            <person name="Johnston J.S."/>
            <person name="Wellborn G.A."/>
            <person name="Rosendale A.J."/>
            <person name="Cridge A.G."/>
            <person name="Munoz-Torres M.C."/>
            <person name="Bain P.A."/>
            <person name="Manny A.R."/>
            <person name="Major K.M."/>
            <person name="Lambert F.N."/>
            <person name="Vulpe C.D."/>
            <person name="Tuck P."/>
            <person name="Blalock B.J."/>
            <person name="Lin Y.-Y."/>
            <person name="Smith M.E."/>
            <person name="Ochoa-Acuna H."/>
            <person name="Chen M.-J.M."/>
            <person name="Childers C.P."/>
            <person name="Qu J."/>
            <person name="Dugan S."/>
            <person name="Lee S.L."/>
            <person name="Chao H."/>
            <person name="Dinh H."/>
            <person name="Han Y."/>
            <person name="Doddapaneni H."/>
            <person name="Worley K.C."/>
            <person name="Muzny D.M."/>
            <person name="Gibbs R.A."/>
            <person name="Richards S."/>
        </authorList>
    </citation>
    <scope>NUCLEOTIDE SEQUENCE</scope>
    <source>
        <strain evidence="10">HAZT.00-mixed</strain>
        <tissue evidence="10">Whole organism</tissue>
    </source>
</reference>
<dbReference type="PROSITE" id="PS50157">
    <property type="entry name" value="ZINC_FINGER_C2H2_2"/>
    <property type="match status" value="1"/>
</dbReference>
<dbReference type="GO" id="GO:0005634">
    <property type="term" value="C:nucleus"/>
    <property type="evidence" value="ECO:0007669"/>
    <property type="project" value="UniProtKB-SubCell"/>
</dbReference>
<dbReference type="PANTHER" id="PTHR24388:SF54">
    <property type="entry name" value="PROTEIN ESCARGOT"/>
    <property type="match status" value="1"/>
</dbReference>
<dbReference type="GO" id="GO:0008270">
    <property type="term" value="F:zinc ion binding"/>
    <property type="evidence" value="ECO:0007669"/>
    <property type="project" value="UniProtKB-KW"/>
</dbReference>
<dbReference type="Gene3D" id="3.30.160.60">
    <property type="entry name" value="Classic Zinc Finger"/>
    <property type="match status" value="2"/>
</dbReference>
<dbReference type="FunFam" id="3.30.160.60:FF:000446">
    <property type="entry name" value="Zinc finger protein"/>
    <property type="match status" value="1"/>
</dbReference>
<comment type="similarity">
    <text evidence="7">Belongs to the snail C2H2-type zinc-finger protein family.</text>
</comment>